<dbReference type="EMBL" id="JAEHOE010000160">
    <property type="protein sequence ID" value="KAG2484004.1"/>
    <property type="molecule type" value="Genomic_DNA"/>
</dbReference>
<feature type="compositionally biased region" description="Gly residues" evidence="1">
    <location>
        <begin position="473"/>
        <end position="486"/>
    </location>
</feature>
<reference evidence="3" key="1">
    <citation type="journal article" date="2020" name="bioRxiv">
        <title>Comparative genomics of Chlamydomonas.</title>
        <authorList>
            <person name="Craig R.J."/>
            <person name="Hasan A.R."/>
            <person name="Ness R.W."/>
            <person name="Keightley P.D."/>
        </authorList>
    </citation>
    <scope>NUCLEOTIDE SEQUENCE</scope>
    <source>
        <strain evidence="3">CCAP 11/70</strain>
    </source>
</reference>
<keyword evidence="4" id="KW-1185">Reference proteome</keyword>
<dbReference type="SUPFAM" id="SSF53474">
    <property type="entry name" value="alpha/beta-Hydrolases"/>
    <property type="match status" value="1"/>
</dbReference>
<dbReference type="InterPro" id="IPR003386">
    <property type="entry name" value="LACT/PDAT_acylTrfase"/>
</dbReference>
<feature type="compositionally biased region" description="Gly residues" evidence="1">
    <location>
        <begin position="182"/>
        <end position="197"/>
    </location>
</feature>
<dbReference type="InterPro" id="IPR029058">
    <property type="entry name" value="AB_hydrolase_fold"/>
</dbReference>
<organism evidence="3 4">
    <name type="scientific">Edaphochlamys debaryana</name>
    <dbReference type="NCBI Taxonomy" id="47281"/>
    <lineage>
        <taxon>Eukaryota</taxon>
        <taxon>Viridiplantae</taxon>
        <taxon>Chlorophyta</taxon>
        <taxon>core chlorophytes</taxon>
        <taxon>Chlorophyceae</taxon>
        <taxon>CS clade</taxon>
        <taxon>Chlamydomonadales</taxon>
        <taxon>Chlamydomonadales incertae sedis</taxon>
        <taxon>Edaphochlamys</taxon>
    </lineage>
</organism>
<dbReference type="PANTHER" id="PTHR11440">
    <property type="entry name" value="LECITHIN-CHOLESTEROL ACYLTRANSFERASE-RELATED"/>
    <property type="match status" value="1"/>
</dbReference>
<evidence type="ECO:0000313" key="4">
    <source>
        <dbReference type="Proteomes" id="UP000612055"/>
    </source>
</evidence>
<feature type="region of interest" description="Disordered" evidence="1">
    <location>
        <begin position="93"/>
        <end position="150"/>
    </location>
</feature>
<proteinExistence type="predicted"/>
<evidence type="ECO:0000256" key="2">
    <source>
        <dbReference type="SAM" id="SignalP"/>
    </source>
</evidence>
<feature type="region of interest" description="Disordered" evidence="1">
    <location>
        <begin position="445"/>
        <end position="486"/>
    </location>
</feature>
<feature type="signal peptide" evidence="2">
    <location>
        <begin position="1"/>
        <end position="28"/>
    </location>
</feature>
<feature type="compositionally biased region" description="Low complexity" evidence="1">
    <location>
        <begin position="445"/>
        <end position="472"/>
    </location>
</feature>
<dbReference type="GO" id="GO:0008374">
    <property type="term" value="F:O-acyltransferase activity"/>
    <property type="evidence" value="ECO:0007669"/>
    <property type="project" value="InterPro"/>
</dbReference>
<keyword evidence="2" id="KW-0732">Signal</keyword>
<dbReference type="Gene3D" id="3.40.50.1820">
    <property type="entry name" value="alpha/beta hydrolase"/>
    <property type="match status" value="2"/>
</dbReference>
<feature type="compositionally biased region" description="Low complexity" evidence="1">
    <location>
        <begin position="107"/>
        <end position="118"/>
    </location>
</feature>
<dbReference type="GO" id="GO:0006629">
    <property type="term" value="P:lipid metabolic process"/>
    <property type="evidence" value="ECO:0007669"/>
    <property type="project" value="InterPro"/>
</dbReference>
<dbReference type="OrthoDB" id="190846at2759"/>
<name>A0A835XIE9_9CHLO</name>
<sequence length="624" mass="63026">MLCARRAPSSPRAAVLLLLLGVLAIARASSAVAQPKTLGDDTIPSRQDVGVLGVGPLAALRRLVPPPSSPSLLLRWAQAAAARWAGVVWPGPAVSSSPDHHRTTSNPGSDALAGDPADGSGGAGPGADAAARAPGLGWPQELTWQGPTPGPASLGFGACYDAAADGLDAPAQARGGSAPSSGGRGQGGGEGEGGGSGTRPPVVFLPPLTGTELQARLEDKPANAHWWCARSTPGWFRLWPSLQSLLPGQFACYVDNLRLVAGPGPDPARPPLGVAVRVGPVLGPGDGGGAGPSPLGPWDTVCSRLKALGWGEAQLKTHAYDWRLSPASWRLPGGAFWALRAQIEAAVAAAGGRRAVLLGLSLGGSYGAAFLGSDVVDEAWKAKHVEKLVTISGVWGGTPRSVWDLVSGRLEGLETLLDRAAVRALMRGLPSLAWTFPSPDVFPAAAERAPEPGAEGQGPTMLHAGAARAPGPGAAGQGAAGSGGGGQPPLLVNTALGRSYGAADMGRALGDAGAADAAAFWAASLPYITAPAPNVTTHCFYSYGLPTAASLTYAKADFSDQSPAVRYSDGDVTVPYASLAACRGWAARQSAPVHSYSYYGVVHAQLTDTAEALDDIVAAIAGSG</sequence>
<comment type="caution">
    <text evidence="3">The sequence shown here is derived from an EMBL/GenBank/DDBJ whole genome shotgun (WGS) entry which is preliminary data.</text>
</comment>
<feature type="chain" id="PRO_5032571722" evidence="2">
    <location>
        <begin position="29"/>
        <end position="624"/>
    </location>
</feature>
<dbReference type="Proteomes" id="UP000612055">
    <property type="component" value="Unassembled WGS sequence"/>
</dbReference>
<evidence type="ECO:0000313" key="3">
    <source>
        <dbReference type="EMBL" id="KAG2484004.1"/>
    </source>
</evidence>
<dbReference type="AlphaFoldDB" id="A0A835XIE9"/>
<dbReference type="Pfam" id="PF02450">
    <property type="entry name" value="LCAT"/>
    <property type="match status" value="1"/>
</dbReference>
<feature type="compositionally biased region" description="Low complexity" evidence="1">
    <location>
        <begin position="170"/>
        <end position="181"/>
    </location>
</feature>
<accession>A0A835XIE9</accession>
<evidence type="ECO:0000256" key="1">
    <source>
        <dbReference type="SAM" id="MobiDB-lite"/>
    </source>
</evidence>
<gene>
    <name evidence="3" type="ORF">HYH03_017171</name>
</gene>
<protein>
    <submittedName>
        <fullName evidence="3">Uncharacterized protein</fullName>
    </submittedName>
</protein>
<feature type="compositionally biased region" description="Low complexity" evidence="1">
    <location>
        <begin position="126"/>
        <end position="137"/>
    </location>
</feature>
<feature type="region of interest" description="Disordered" evidence="1">
    <location>
        <begin position="170"/>
        <end position="206"/>
    </location>
</feature>